<feature type="transmembrane region" description="Helical" evidence="2">
    <location>
        <begin position="130"/>
        <end position="149"/>
    </location>
</feature>
<dbReference type="AlphaFoldDB" id="A0A9N8HRS5"/>
<dbReference type="GO" id="GO:0016491">
    <property type="term" value="F:oxidoreductase activity"/>
    <property type="evidence" value="ECO:0007669"/>
    <property type="project" value="InterPro"/>
</dbReference>
<sequence length="510" mass="58067">MGKGGQHNNSKGSSPLKKTAAGESAAKEAPKVAGTTSAKPWVSPFTPEKIDPRVSSMTKEEIDAQFPTKSELKAIIPAHCFERSLFWSMFYVIRDVIQACCVVYLTHCVLGLSTDPPGPIWTWQWWAWRLAWNFYGFAMTSAMGGLWVLGHECGHGAFSDYPVVNGAVGWTIHSIMLVPYFSWAFSHAKHHRRTNDLMDGETHVPPTWEDVGLVKTSKEGDNNNTKEPKYERLSKDVVDSKLSFSAEGGLSEAFSYPLYGHALTHEHNGDEGFAWLMMWSRLLMGWQLYLAGVTSGGHIGSDRKPIQKGEFPDHYRPHSRLFPAKMYAKVIASDIGIGMTVSALIYFSWKYSFRAVWFWYFGPYMWIHAFLVMVTWLQHTDPTVPHFDSENWTWMKGALAGTIDRPLYGWMNYSSHNIVTTHVVHHLFHEMPHYHAVEATKAIREYLEPKGLYNYDPTDCMAALYKLCENCHFVDSLTDGIQYYRKFQDVPLYSETNAKKTEAVEAKKDQ</sequence>
<name>A0A9N8HRS5_9STRA</name>
<dbReference type="GO" id="GO:0006629">
    <property type="term" value="P:lipid metabolic process"/>
    <property type="evidence" value="ECO:0007669"/>
    <property type="project" value="InterPro"/>
</dbReference>
<gene>
    <name evidence="4" type="ORF">SEMRO_1355_G265510.1</name>
</gene>
<keyword evidence="2" id="KW-0812">Transmembrane</keyword>
<feature type="region of interest" description="Disordered" evidence="1">
    <location>
        <begin position="1"/>
        <end position="50"/>
    </location>
</feature>
<keyword evidence="5" id="KW-1185">Reference proteome</keyword>
<feature type="transmembrane region" description="Helical" evidence="2">
    <location>
        <begin position="326"/>
        <end position="349"/>
    </location>
</feature>
<dbReference type="InterPro" id="IPR005804">
    <property type="entry name" value="FA_desaturase_dom"/>
</dbReference>
<evidence type="ECO:0000313" key="5">
    <source>
        <dbReference type="Proteomes" id="UP001153069"/>
    </source>
</evidence>
<keyword evidence="2" id="KW-0472">Membrane</keyword>
<evidence type="ECO:0000256" key="2">
    <source>
        <dbReference type="SAM" id="Phobius"/>
    </source>
</evidence>
<evidence type="ECO:0000313" key="4">
    <source>
        <dbReference type="EMBL" id="CAB9522897.1"/>
    </source>
</evidence>
<proteinExistence type="predicted"/>
<dbReference type="Pfam" id="PF00487">
    <property type="entry name" value="FA_desaturase"/>
    <property type="match status" value="2"/>
</dbReference>
<keyword evidence="2" id="KW-1133">Transmembrane helix</keyword>
<evidence type="ECO:0000259" key="3">
    <source>
        <dbReference type="Pfam" id="PF00487"/>
    </source>
</evidence>
<reference evidence="4" key="1">
    <citation type="submission" date="2020-06" db="EMBL/GenBank/DDBJ databases">
        <authorList>
            <consortium name="Plant Systems Biology data submission"/>
        </authorList>
    </citation>
    <scope>NUCLEOTIDE SEQUENCE</scope>
    <source>
        <strain evidence="4">D6</strain>
    </source>
</reference>
<evidence type="ECO:0000256" key="1">
    <source>
        <dbReference type="SAM" id="MobiDB-lite"/>
    </source>
</evidence>
<feature type="transmembrane region" description="Helical" evidence="2">
    <location>
        <begin position="355"/>
        <end position="377"/>
    </location>
</feature>
<dbReference type="PANTHER" id="PTHR32100">
    <property type="entry name" value="OMEGA-6 FATTY ACID DESATURASE, CHLOROPLASTIC"/>
    <property type="match status" value="1"/>
</dbReference>
<dbReference type="EMBL" id="CAICTM010001353">
    <property type="protein sequence ID" value="CAB9522897.1"/>
    <property type="molecule type" value="Genomic_DNA"/>
</dbReference>
<accession>A0A9N8HRS5</accession>
<feature type="domain" description="Fatty acid desaturase" evidence="3">
    <location>
        <begin position="132"/>
        <end position="203"/>
    </location>
</feature>
<feature type="domain" description="Fatty acid desaturase" evidence="3">
    <location>
        <begin position="268"/>
        <end position="452"/>
    </location>
</feature>
<comment type="caution">
    <text evidence="4">The sequence shown here is derived from an EMBL/GenBank/DDBJ whole genome shotgun (WGS) entry which is preliminary data.</text>
</comment>
<feature type="transmembrane region" description="Helical" evidence="2">
    <location>
        <begin position="161"/>
        <end position="183"/>
    </location>
</feature>
<feature type="compositionally biased region" description="Polar residues" evidence="1">
    <location>
        <begin position="1"/>
        <end position="13"/>
    </location>
</feature>
<dbReference type="OrthoDB" id="1461976at2759"/>
<dbReference type="InterPro" id="IPR012171">
    <property type="entry name" value="Fatty_acid_desaturase"/>
</dbReference>
<organism evidence="4 5">
    <name type="scientific">Seminavis robusta</name>
    <dbReference type="NCBI Taxonomy" id="568900"/>
    <lineage>
        <taxon>Eukaryota</taxon>
        <taxon>Sar</taxon>
        <taxon>Stramenopiles</taxon>
        <taxon>Ochrophyta</taxon>
        <taxon>Bacillariophyta</taxon>
        <taxon>Bacillariophyceae</taxon>
        <taxon>Bacillariophycidae</taxon>
        <taxon>Naviculales</taxon>
        <taxon>Naviculaceae</taxon>
        <taxon>Seminavis</taxon>
    </lineage>
</organism>
<protein>
    <submittedName>
        <fullName evidence="4">Delta(12) acyl-lipid conjugase (11E,13E-forming)</fullName>
    </submittedName>
</protein>
<dbReference type="Proteomes" id="UP001153069">
    <property type="component" value="Unassembled WGS sequence"/>
</dbReference>
<dbReference type="CDD" id="cd03507">
    <property type="entry name" value="Delta12-FADS-like"/>
    <property type="match status" value="1"/>
</dbReference>